<organism evidence="1 2">
    <name type="scientific">Bacteroides phage crAss002</name>
    <dbReference type="NCBI Taxonomy" id="2709317"/>
    <lineage>
        <taxon>Viruses</taxon>
        <taxon>Duplodnaviria</taxon>
        <taxon>Heunggongvirae</taxon>
        <taxon>Uroviricota</taxon>
        <taxon>Caudoviricetes</taxon>
        <taxon>Crassvirales</taxon>
        <taxon>Intestiviridae</taxon>
        <taxon>Churivirinae</taxon>
        <taxon>Jahgtovirus</taxon>
        <taxon>Jahgtovirus secundus</taxon>
    </lineage>
</organism>
<keyword evidence="2" id="KW-1185">Reference proteome</keyword>
<accession>A0A7S5QSY4</accession>
<sequence>MDIEKICKDNLGKIVDYKGFKAKVIGYNIAINYLIVSLSPVTNYELIGNDSNIIILNENGNFSYAYIHPNAYKEELKIT</sequence>
<dbReference type="Proteomes" id="UP000595483">
    <property type="component" value="Segment"/>
</dbReference>
<proteinExistence type="predicted"/>
<protein>
    <submittedName>
        <fullName evidence="1">Uncharacterized protein</fullName>
    </submittedName>
</protein>
<gene>
    <name evidence="1" type="ORF">crAss002_65</name>
</gene>
<reference evidence="1 2" key="1">
    <citation type="submission" date="2020-01" db="EMBL/GenBank/DDBJ databases">
        <title>PhicrAss002; a novel member of the crAss-like phage family isolated from the human gut following selective antibiotic enrichment.</title>
        <authorList>
            <person name="Guerin E."/>
            <person name="Shkoporov A.N."/>
            <person name="Stockdale S.R."/>
            <person name="Khokhlova E.V."/>
            <person name="Clooney A.G."/>
            <person name="Daly K.M."/>
            <person name="Draper L.A."/>
            <person name="Ross P.R."/>
            <person name="Hill C."/>
        </authorList>
    </citation>
    <scope>NUCLEOTIDE SEQUENCE [LARGE SCALE GENOMIC DNA]</scope>
</reference>
<name>A0A7S5QSY4_9CAUD</name>
<dbReference type="EMBL" id="MN917146">
    <property type="protein sequence ID" value="QIG59175.1"/>
    <property type="molecule type" value="Genomic_DNA"/>
</dbReference>
<evidence type="ECO:0000313" key="2">
    <source>
        <dbReference type="Proteomes" id="UP000595483"/>
    </source>
</evidence>
<evidence type="ECO:0000313" key="1">
    <source>
        <dbReference type="EMBL" id="QIG59175.1"/>
    </source>
</evidence>